<accession>A0A0A9CPI2</accession>
<dbReference type="EMBL" id="GBRH01219681">
    <property type="protein sequence ID" value="JAD78214.1"/>
    <property type="molecule type" value="Transcribed_RNA"/>
</dbReference>
<organism evidence="1">
    <name type="scientific">Arundo donax</name>
    <name type="common">Giant reed</name>
    <name type="synonym">Donax arundinaceus</name>
    <dbReference type="NCBI Taxonomy" id="35708"/>
    <lineage>
        <taxon>Eukaryota</taxon>
        <taxon>Viridiplantae</taxon>
        <taxon>Streptophyta</taxon>
        <taxon>Embryophyta</taxon>
        <taxon>Tracheophyta</taxon>
        <taxon>Spermatophyta</taxon>
        <taxon>Magnoliopsida</taxon>
        <taxon>Liliopsida</taxon>
        <taxon>Poales</taxon>
        <taxon>Poaceae</taxon>
        <taxon>PACMAD clade</taxon>
        <taxon>Arundinoideae</taxon>
        <taxon>Arundineae</taxon>
        <taxon>Arundo</taxon>
    </lineage>
</organism>
<reference evidence="1" key="1">
    <citation type="submission" date="2014-09" db="EMBL/GenBank/DDBJ databases">
        <authorList>
            <person name="Magalhaes I.L.F."/>
            <person name="Oliveira U."/>
            <person name="Santos F.R."/>
            <person name="Vidigal T.H.D.A."/>
            <person name="Brescovit A.D."/>
            <person name="Santos A.J."/>
        </authorList>
    </citation>
    <scope>NUCLEOTIDE SEQUENCE</scope>
    <source>
        <tissue evidence="1">Shoot tissue taken approximately 20 cm above the soil surface</tissue>
    </source>
</reference>
<evidence type="ECO:0000313" key="1">
    <source>
        <dbReference type="EMBL" id="JAD78214.1"/>
    </source>
</evidence>
<protein>
    <submittedName>
        <fullName evidence="1">Uncharacterized protein</fullName>
    </submittedName>
</protein>
<dbReference type="PANTHER" id="PTHR33063:SF17">
    <property type="entry name" value="OS06G0271400 PROTEIN"/>
    <property type="match status" value="1"/>
</dbReference>
<proteinExistence type="predicted"/>
<reference evidence="1" key="2">
    <citation type="journal article" date="2015" name="Data Brief">
        <title>Shoot transcriptome of the giant reed, Arundo donax.</title>
        <authorList>
            <person name="Barrero R.A."/>
            <person name="Guerrero F.D."/>
            <person name="Moolhuijzen P."/>
            <person name="Goolsby J.A."/>
            <person name="Tidwell J."/>
            <person name="Bellgard S.E."/>
            <person name="Bellgard M.I."/>
        </authorList>
    </citation>
    <scope>NUCLEOTIDE SEQUENCE</scope>
    <source>
        <tissue evidence="1">Shoot tissue taken approximately 20 cm above the soil surface</tissue>
    </source>
</reference>
<sequence length="98" mass="10993">MGKGLQRLSRARRGKLPIIIPEGKTRPVVPLVATKFATECNIAVRNHLPMFKHWKDYKNQPGLFKQFVGKIGAKFDINTSAAPIYASPTTIQAEEKIF</sequence>
<name>A0A0A9CPI2_ARUDO</name>
<dbReference type="PANTHER" id="PTHR33063">
    <property type="entry name" value="OS02G0583500 PROTEIN"/>
    <property type="match status" value="1"/>
</dbReference>
<dbReference type="AlphaFoldDB" id="A0A0A9CPI2"/>